<dbReference type="Proteomes" id="UP000184139">
    <property type="component" value="Unassembled WGS sequence"/>
</dbReference>
<keyword evidence="12" id="KW-1185">Reference proteome</keyword>
<keyword evidence="3" id="KW-1003">Cell membrane</keyword>
<dbReference type="AlphaFoldDB" id="A0A1M5XLV4"/>
<feature type="transmembrane region" description="Helical" evidence="10">
    <location>
        <begin position="147"/>
        <end position="166"/>
    </location>
</feature>
<comment type="subcellular location">
    <subcellularLocation>
        <location evidence="1">Membrane</location>
        <topology evidence="1">Multi-pass membrane protein</topology>
    </subcellularLocation>
</comment>
<evidence type="ECO:0000313" key="11">
    <source>
        <dbReference type="EMBL" id="SHI00632.1"/>
    </source>
</evidence>
<keyword evidence="6 10" id="KW-1133">Transmembrane helix</keyword>
<feature type="transmembrane region" description="Helical" evidence="10">
    <location>
        <begin position="96"/>
        <end position="118"/>
    </location>
</feature>
<reference evidence="11 12" key="1">
    <citation type="submission" date="2016-11" db="EMBL/GenBank/DDBJ databases">
        <authorList>
            <person name="Jaros S."/>
            <person name="Januszkiewicz K."/>
            <person name="Wedrychowicz H."/>
        </authorList>
    </citation>
    <scope>NUCLEOTIDE SEQUENCE [LARGE SCALE GENOMIC DNA]</scope>
    <source>
        <strain evidence="11 12">DSM 9705</strain>
    </source>
</reference>
<organism evidence="11 12">
    <name type="scientific">Desulfofustis glycolicus DSM 9705</name>
    <dbReference type="NCBI Taxonomy" id="1121409"/>
    <lineage>
        <taxon>Bacteria</taxon>
        <taxon>Pseudomonadati</taxon>
        <taxon>Thermodesulfobacteriota</taxon>
        <taxon>Desulfobulbia</taxon>
        <taxon>Desulfobulbales</taxon>
        <taxon>Desulfocapsaceae</taxon>
        <taxon>Desulfofustis</taxon>
    </lineage>
</organism>
<feature type="transmembrane region" description="Helical" evidence="10">
    <location>
        <begin position="31"/>
        <end position="50"/>
    </location>
</feature>
<evidence type="ECO:0000256" key="8">
    <source>
        <dbReference type="ARBA" id="ARBA00023136"/>
    </source>
</evidence>
<feature type="transmembrane region" description="Helical" evidence="10">
    <location>
        <begin position="248"/>
        <end position="270"/>
    </location>
</feature>
<evidence type="ECO:0000256" key="1">
    <source>
        <dbReference type="ARBA" id="ARBA00004141"/>
    </source>
</evidence>
<evidence type="ECO:0000256" key="2">
    <source>
        <dbReference type="ARBA" id="ARBA00012292"/>
    </source>
</evidence>
<feature type="transmembrane region" description="Helical" evidence="10">
    <location>
        <begin position="178"/>
        <end position="200"/>
    </location>
</feature>
<name>A0A1M5XLV4_9BACT</name>
<evidence type="ECO:0000256" key="5">
    <source>
        <dbReference type="ARBA" id="ARBA00022692"/>
    </source>
</evidence>
<dbReference type="GO" id="GO:0006784">
    <property type="term" value="P:heme A biosynthetic process"/>
    <property type="evidence" value="ECO:0007669"/>
    <property type="project" value="TreeGrafter"/>
</dbReference>
<evidence type="ECO:0000256" key="9">
    <source>
        <dbReference type="ARBA" id="ARBA00047690"/>
    </source>
</evidence>
<evidence type="ECO:0000256" key="7">
    <source>
        <dbReference type="ARBA" id="ARBA00023133"/>
    </source>
</evidence>
<dbReference type="PANTHER" id="PTHR43448:SF2">
    <property type="entry name" value="PROTOHEME IX FARNESYLTRANSFERASE, MITOCHONDRIAL"/>
    <property type="match status" value="1"/>
</dbReference>
<proteinExistence type="predicted"/>
<feature type="transmembrane region" description="Helical" evidence="10">
    <location>
        <begin position="56"/>
        <end position="75"/>
    </location>
</feature>
<dbReference type="STRING" id="1121409.SAMN02745124_03164"/>
<dbReference type="GO" id="GO:0008495">
    <property type="term" value="F:protoheme IX farnesyltransferase activity"/>
    <property type="evidence" value="ECO:0007669"/>
    <property type="project" value="UniProtKB-EC"/>
</dbReference>
<dbReference type="InterPro" id="IPR006369">
    <property type="entry name" value="Protohaem_IX_farnesylTrfase"/>
</dbReference>
<evidence type="ECO:0000313" key="12">
    <source>
        <dbReference type="Proteomes" id="UP000184139"/>
    </source>
</evidence>
<dbReference type="RefSeq" id="WP_073377533.1">
    <property type="nucleotide sequence ID" value="NZ_FQXS01000021.1"/>
</dbReference>
<dbReference type="InterPro" id="IPR044878">
    <property type="entry name" value="UbiA_sf"/>
</dbReference>
<keyword evidence="7" id="KW-0350">Heme biosynthesis</keyword>
<evidence type="ECO:0000256" key="10">
    <source>
        <dbReference type="SAM" id="Phobius"/>
    </source>
</evidence>
<evidence type="ECO:0000256" key="4">
    <source>
        <dbReference type="ARBA" id="ARBA00022679"/>
    </source>
</evidence>
<gene>
    <name evidence="11" type="ORF">SAMN02745124_03164</name>
</gene>
<dbReference type="InterPro" id="IPR000537">
    <property type="entry name" value="UbiA_prenyltransferase"/>
</dbReference>
<feature type="transmembrane region" description="Helical" evidence="10">
    <location>
        <begin position="221"/>
        <end position="242"/>
    </location>
</feature>
<keyword evidence="4 11" id="KW-0808">Transferase</keyword>
<protein>
    <recommendedName>
        <fullName evidence="2">heme o synthase</fullName>
        <ecNumber evidence="2">2.5.1.141</ecNumber>
    </recommendedName>
</protein>
<dbReference type="PANTHER" id="PTHR43448">
    <property type="entry name" value="PROTOHEME IX FARNESYLTRANSFERASE, MITOCHONDRIAL"/>
    <property type="match status" value="1"/>
</dbReference>
<comment type="catalytic activity">
    <reaction evidence="9">
        <text>heme b + (2E,6E)-farnesyl diphosphate + H2O = Fe(II)-heme o + diphosphate</text>
        <dbReference type="Rhea" id="RHEA:28070"/>
        <dbReference type="ChEBI" id="CHEBI:15377"/>
        <dbReference type="ChEBI" id="CHEBI:33019"/>
        <dbReference type="ChEBI" id="CHEBI:60344"/>
        <dbReference type="ChEBI" id="CHEBI:60530"/>
        <dbReference type="ChEBI" id="CHEBI:175763"/>
        <dbReference type="EC" id="2.5.1.141"/>
    </reaction>
</comment>
<keyword evidence="5 10" id="KW-0812">Transmembrane</keyword>
<feature type="transmembrane region" description="Helical" evidence="10">
    <location>
        <begin position="124"/>
        <end position="140"/>
    </location>
</feature>
<dbReference type="EC" id="2.5.1.141" evidence="2"/>
<dbReference type="Gene3D" id="1.10.357.140">
    <property type="entry name" value="UbiA prenyltransferase"/>
    <property type="match status" value="1"/>
</dbReference>
<dbReference type="GO" id="GO:0016020">
    <property type="term" value="C:membrane"/>
    <property type="evidence" value="ECO:0007669"/>
    <property type="project" value="UniProtKB-SubCell"/>
</dbReference>
<sequence length="302" mass="32763">MNRCTTAHAGTERRAVGTVSIRLIRTAKAPLCVAVAASAIFGLLLARPVLDGRAMVLFASVFLLACGAASLNSYQDHRWDRLLRRTRDRPLASGELPLRVALWQAVLLFAAGVLLLLLLPEPQAPLLVALTVVLLYNGIYTPLKLRTSWAVLPGAVCGALPPYLGWLAGGGPFATAEIFIAMSVLALWQVPHFWLVTLNYRDDYRQLSLPALVRTMPEDKLRLIALIWILALVSAVHSLLLVRPLSPVWLPVPISALSLALAAISGYALLGSRTPGYRVLFALMNGFLLLVMALFSFGSLGR</sequence>
<evidence type="ECO:0000256" key="3">
    <source>
        <dbReference type="ARBA" id="ARBA00022475"/>
    </source>
</evidence>
<dbReference type="EMBL" id="FQXS01000021">
    <property type="protein sequence ID" value="SHI00632.1"/>
    <property type="molecule type" value="Genomic_DNA"/>
</dbReference>
<dbReference type="OrthoDB" id="9814417at2"/>
<accession>A0A1M5XLV4</accession>
<keyword evidence="8 10" id="KW-0472">Membrane</keyword>
<dbReference type="Pfam" id="PF01040">
    <property type="entry name" value="UbiA"/>
    <property type="match status" value="1"/>
</dbReference>
<evidence type="ECO:0000256" key="6">
    <source>
        <dbReference type="ARBA" id="ARBA00022989"/>
    </source>
</evidence>
<feature type="transmembrane region" description="Helical" evidence="10">
    <location>
        <begin position="277"/>
        <end position="297"/>
    </location>
</feature>